<keyword evidence="8" id="KW-1185">Reference proteome</keyword>
<evidence type="ECO:0000256" key="5">
    <source>
        <dbReference type="ARBA" id="ARBA00022729"/>
    </source>
</evidence>
<dbReference type="AlphaFoldDB" id="A0AAD8JTT0"/>
<evidence type="ECO:0008006" key="9">
    <source>
        <dbReference type="Google" id="ProtNLM"/>
    </source>
</evidence>
<dbReference type="InterPro" id="IPR010264">
    <property type="entry name" value="Self-incomp_S1"/>
</dbReference>
<comment type="caution">
    <text evidence="7">The sequence shown here is derived from an EMBL/GenBank/DDBJ whole genome shotgun (WGS) entry which is preliminary data.</text>
</comment>
<keyword evidence="4" id="KW-0964">Secreted</keyword>
<dbReference type="Proteomes" id="UP001229421">
    <property type="component" value="Unassembled WGS sequence"/>
</dbReference>
<dbReference type="GO" id="GO:0060320">
    <property type="term" value="P:rejection of self pollen"/>
    <property type="evidence" value="ECO:0007669"/>
    <property type="project" value="UniProtKB-KW"/>
</dbReference>
<sequence>MACTMQFLFLLVLTSYHFYFGTSSFESYEIQVIDGNIENLVAHVFSKDNDLGNKTMTIKDAFHWSFRRDYDESTMFTGEFFWTSDDGTETRKTSFPVFDNDVAKDCGQSILKDHKCFWLVTSVGFYFSKDDPVSTGWELKHNWP</sequence>
<feature type="signal peptide" evidence="6">
    <location>
        <begin position="1"/>
        <end position="24"/>
    </location>
</feature>
<evidence type="ECO:0000256" key="2">
    <source>
        <dbReference type="ARBA" id="ARBA00005581"/>
    </source>
</evidence>
<evidence type="ECO:0000256" key="1">
    <source>
        <dbReference type="ARBA" id="ARBA00004613"/>
    </source>
</evidence>
<evidence type="ECO:0000313" key="7">
    <source>
        <dbReference type="EMBL" id="KAK1410750.1"/>
    </source>
</evidence>
<evidence type="ECO:0000256" key="6">
    <source>
        <dbReference type="SAM" id="SignalP"/>
    </source>
</evidence>
<gene>
    <name evidence="7" type="ORF">QVD17_37289</name>
</gene>
<keyword evidence="5 6" id="KW-0732">Signal</keyword>
<feature type="chain" id="PRO_5043557431" description="S-protein homolog" evidence="6">
    <location>
        <begin position="25"/>
        <end position="144"/>
    </location>
</feature>
<evidence type="ECO:0000256" key="4">
    <source>
        <dbReference type="ARBA" id="ARBA00022525"/>
    </source>
</evidence>
<accession>A0AAD8JTT0</accession>
<dbReference type="EMBL" id="JAUHHV010000010">
    <property type="protein sequence ID" value="KAK1410750.1"/>
    <property type="molecule type" value="Genomic_DNA"/>
</dbReference>
<dbReference type="Pfam" id="PF05938">
    <property type="entry name" value="Self-incomp_S1"/>
    <property type="match status" value="1"/>
</dbReference>
<keyword evidence="3" id="KW-0713">Self-incompatibility</keyword>
<dbReference type="GO" id="GO:0005576">
    <property type="term" value="C:extracellular region"/>
    <property type="evidence" value="ECO:0007669"/>
    <property type="project" value="UniProtKB-SubCell"/>
</dbReference>
<evidence type="ECO:0000256" key="3">
    <source>
        <dbReference type="ARBA" id="ARBA00022471"/>
    </source>
</evidence>
<organism evidence="7 8">
    <name type="scientific">Tagetes erecta</name>
    <name type="common">African marigold</name>
    <dbReference type="NCBI Taxonomy" id="13708"/>
    <lineage>
        <taxon>Eukaryota</taxon>
        <taxon>Viridiplantae</taxon>
        <taxon>Streptophyta</taxon>
        <taxon>Embryophyta</taxon>
        <taxon>Tracheophyta</taxon>
        <taxon>Spermatophyta</taxon>
        <taxon>Magnoliopsida</taxon>
        <taxon>eudicotyledons</taxon>
        <taxon>Gunneridae</taxon>
        <taxon>Pentapetalae</taxon>
        <taxon>asterids</taxon>
        <taxon>campanulids</taxon>
        <taxon>Asterales</taxon>
        <taxon>Asteraceae</taxon>
        <taxon>Asteroideae</taxon>
        <taxon>Heliantheae alliance</taxon>
        <taxon>Tageteae</taxon>
        <taxon>Tagetes</taxon>
    </lineage>
</organism>
<reference evidence="7" key="1">
    <citation type="journal article" date="2023" name="bioRxiv">
        <title>Improved chromosome-level genome assembly for marigold (Tagetes erecta).</title>
        <authorList>
            <person name="Jiang F."/>
            <person name="Yuan L."/>
            <person name="Wang S."/>
            <person name="Wang H."/>
            <person name="Xu D."/>
            <person name="Wang A."/>
            <person name="Fan W."/>
        </authorList>
    </citation>
    <scope>NUCLEOTIDE SEQUENCE</scope>
    <source>
        <strain evidence="7">WSJ</strain>
        <tissue evidence="7">Leaf</tissue>
    </source>
</reference>
<protein>
    <recommendedName>
        <fullName evidence="9">S-protein homolog</fullName>
    </recommendedName>
</protein>
<name>A0AAD8JTT0_TARER</name>
<proteinExistence type="inferred from homology"/>
<evidence type="ECO:0000313" key="8">
    <source>
        <dbReference type="Proteomes" id="UP001229421"/>
    </source>
</evidence>
<comment type="similarity">
    <text evidence="2">Belongs to the plant self-incompatibility (S1) protein family.</text>
</comment>
<comment type="subcellular location">
    <subcellularLocation>
        <location evidence="1">Secreted</location>
    </subcellularLocation>
</comment>